<dbReference type="PANTHER" id="PTHR30572:SF18">
    <property type="entry name" value="ABC-TYPE MACROLIDE FAMILY EXPORT SYSTEM PERMEASE COMPONENT 2"/>
    <property type="match status" value="1"/>
</dbReference>
<feature type="transmembrane region" description="Helical" evidence="6">
    <location>
        <begin position="384"/>
        <end position="406"/>
    </location>
</feature>
<accession>A0A1N6JH53</accession>
<gene>
    <name evidence="9" type="ORF">SAMN04488055_4013</name>
</gene>
<keyword evidence="4 6" id="KW-1133">Transmembrane helix</keyword>
<dbReference type="STRING" id="536979.SAMN04488055_4013"/>
<proteinExistence type="predicted"/>
<feature type="transmembrane region" description="Helical" evidence="6">
    <location>
        <begin position="21"/>
        <end position="42"/>
    </location>
</feature>
<keyword evidence="9" id="KW-0449">Lipoprotein</keyword>
<evidence type="ECO:0000256" key="6">
    <source>
        <dbReference type="SAM" id="Phobius"/>
    </source>
</evidence>
<evidence type="ECO:0000259" key="7">
    <source>
        <dbReference type="Pfam" id="PF02687"/>
    </source>
</evidence>
<evidence type="ECO:0000313" key="10">
    <source>
        <dbReference type="Proteomes" id="UP000185003"/>
    </source>
</evidence>
<feature type="transmembrane region" description="Helical" evidence="6">
    <location>
        <begin position="341"/>
        <end position="364"/>
    </location>
</feature>
<feature type="transmembrane region" description="Helical" evidence="6">
    <location>
        <begin position="763"/>
        <end position="783"/>
    </location>
</feature>
<dbReference type="GO" id="GO:0005886">
    <property type="term" value="C:plasma membrane"/>
    <property type="evidence" value="ECO:0007669"/>
    <property type="project" value="UniProtKB-SubCell"/>
</dbReference>
<feature type="domain" description="MacB-like periplasmic core" evidence="8">
    <location>
        <begin position="20"/>
        <end position="235"/>
    </location>
</feature>
<feature type="transmembrane region" description="Helical" evidence="6">
    <location>
        <begin position="427"/>
        <end position="452"/>
    </location>
</feature>
<feature type="transmembrane region" description="Helical" evidence="6">
    <location>
        <begin position="290"/>
        <end position="312"/>
    </location>
</feature>
<keyword evidence="2" id="KW-1003">Cell membrane</keyword>
<evidence type="ECO:0000313" key="9">
    <source>
        <dbReference type="EMBL" id="SIO43635.1"/>
    </source>
</evidence>
<evidence type="ECO:0000256" key="1">
    <source>
        <dbReference type="ARBA" id="ARBA00004651"/>
    </source>
</evidence>
<dbReference type="InterPro" id="IPR050250">
    <property type="entry name" value="Macrolide_Exporter_MacB"/>
</dbReference>
<feature type="domain" description="ABC3 transporter permease C-terminal" evidence="7">
    <location>
        <begin position="682"/>
        <end position="793"/>
    </location>
</feature>
<evidence type="ECO:0000256" key="5">
    <source>
        <dbReference type="ARBA" id="ARBA00023136"/>
    </source>
</evidence>
<dbReference type="Pfam" id="PF12704">
    <property type="entry name" value="MacB_PCD"/>
    <property type="match status" value="1"/>
</dbReference>
<comment type="subcellular location">
    <subcellularLocation>
        <location evidence="1">Cell membrane</location>
        <topology evidence="1">Multi-pass membrane protein</topology>
    </subcellularLocation>
</comment>
<dbReference type="InterPro" id="IPR003838">
    <property type="entry name" value="ABC3_permease_C"/>
</dbReference>
<dbReference type="Pfam" id="PF02687">
    <property type="entry name" value="FtsX"/>
    <property type="match status" value="2"/>
</dbReference>
<protein>
    <submittedName>
        <fullName evidence="9">ABC-type transport system, involved in lipoprotein release, permease component</fullName>
    </submittedName>
</protein>
<evidence type="ECO:0000256" key="4">
    <source>
        <dbReference type="ARBA" id="ARBA00022989"/>
    </source>
</evidence>
<dbReference type="GO" id="GO:0022857">
    <property type="term" value="F:transmembrane transporter activity"/>
    <property type="evidence" value="ECO:0007669"/>
    <property type="project" value="TreeGrafter"/>
</dbReference>
<dbReference type="AlphaFoldDB" id="A0A1N6JH53"/>
<dbReference type="OrthoDB" id="5933722at2"/>
<evidence type="ECO:0000259" key="8">
    <source>
        <dbReference type="Pfam" id="PF12704"/>
    </source>
</evidence>
<dbReference type="Proteomes" id="UP000185003">
    <property type="component" value="Unassembled WGS sequence"/>
</dbReference>
<dbReference type="RefSeq" id="WP_074241361.1">
    <property type="nucleotide sequence ID" value="NZ_FSRA01000002.1"/>
</dbReference>
<evidence type="ECO:0000256" key="2">
    <source>
        <dbReference type="ARBA" id="ARBA00022475"/>
    </source>
</evidence>
<evidence type="ECO:0000256" key="3">
    <source>
        <dbReference type="ARBA" id="ARBA00022692"/>
    </source>
</evidence>
<name>A0A1N6JH53_9BACT</name>
<dbReference type="EMBL" id="FSRA01000002">
    <property type="protein sequence ID" value="SIO43635.1"/>
    <property type="molecule type" value="Genomic_DNA"/>
</dbReference>
<dbReference type="PANTHER" id="PTHR30572">
    <property type="entry name" value="MEMBRANE COMPONENT OF TRANSPORTER-RELATED"/>
    <property type="match status" value="1"/>
</dbReference>
<keyword evidence="5 6" id="KW-0472">Membrane</keyword>
<feature type="domain" description="ABC3 transporter permease C-terminal" evidence="7">
    <location>
        <begin position="296"/>
        <end position="411"/>
    </location>
</feature>
<sequence>MIRNYFIIAWRNLLKHKAVSVINLLGLTVAFTICVLLVMGVYHELSYDQFHENRKDIYHPYFVMQRPEGRKPTPYMVEPMLRALKERFPAVKQGSRYYNRECELVYNGKHLIRKIAYVDGDFFRMFSFPLVQGGVLSERENIVLDEETAKTMFGEEMPVGKQVKMQSGGSWHLYTVSGVTGNVPANSSFDYNVATLFENNENYPDQVNNWHDHNHHLFIQLAPGTDRQQFEAGLQPFINTQFEYIVKNLQREGAAPSSRGQYMEMLLQPFSNLHTDTSIYGWKNAVSHTYLNMLLIVAGFVLLVACINFINLSIGKSFTRTREVGLRKTLGAKPGQVVMQFWAEAVLICLLALLITIPLCYFLLPHYRALFGSSVTTGILFKPLTITYILGGFLLVTIIAGGYPALKMSRLDAVNTLKGRLKLKTSGSMRGSLIISQFAIAILLISCTWITWQQLHYLRNHPVGYNSAQVISIPVGTEVNGKDALELLRQKMAGNPSVLSVTGLSKDMGLGMDGQSFGLMIALNHKNRSMHVRWLTVGYDFVKTMGLQLLEGRDFSGTDSTGLVINEEMAKWLGEESAIGVKIRYDSIQPPSAIIGVVKNFNYESLHHPIQPLALVMHMNIPISHLFVKVRPDNLPEMMDKLSAAWASIAPHSAFKGSFVDENVNRQYAREEQLTRIFIYAATAAVILSCLGLFALAVLVITQRTKEIGIRKAMGASAGNILQLITHDFVKLILIAMVVAIPLAWYFMNKWLSGFAFSIGIKWWWLAGAGLLALLVALCTIGYQSLKAAFTHPVRSLKSE</sequence>
<reference evidence="9 10" key="1">
    <citation type="submission" date="2016-11" db="EMBL/GenBank/DDBJ databases">
        <authorList>
            <person name="Jaros S."/>
            <person name="Januszkiewicz K."/>
            <person name="Wedrychowicz H."/>
        </authorList>
    </citation>
    <scope>NUCLEOTIDE SEQUENCE [LARGE SCALE GENOMIC DNA]</scope>
    <source>
        <strain evidence="9 10">DSM 24787</strain>
    </source>
</reference>
<feature type="transmembrane region" description="Helical" evidence="6">
    <location>
        <begin position="729"/>
        <end position="748"/>
    </location>
</feature>
<keyword evidence="3 6" id="KW-0812">Transmembrane</keyword>
<dbReference type="InterPro" id="IPR025857">
    <property type="entry name" value="MacB_PCD"/>
</dbReference>
<organism evidence="9 10">
    <name type="scientific">Chitinophaga niabensis</name>
    <dbReference type="NCBI Taxonomy" id="536979"/>
    <lineage>
        <taxon>Bacteria</taxon>
        <taxon>Pseudomonadati</taxon>
        <taxon>Bacteroidota</taxon>
        <taxon>Chitinophagia</taxon>
        <taxon>Chitinophagales</taxon>
        <taxon>Chitinophagaceae</taxon>
        <taxon>Chitinophaga</taxon>
    </lineage>
</organism>
<feature type="transmembrane region" description="Helical" evidence="6">
    <location>
        <begin position="677"/>
        <end position="702"/>
    </location>
</feature>
<keyword evidence="10" id="KW-1185">Reference proteome</keyword>